<proteinExistence type="predicted"/>
<sequence>MRGIFIFRSLWNLVRCYSAGGPLALPTRPTLRKRTILRSIGSKNHMLFLLIQQISRICKNLISEVLSTAEYLHLLFGLQTGKFKMFKNYLCRNSLRYVK</sequence>
<reference evidence="2 3" key="1">
    <citation type="submission" date="2023-03" db="EMBL/GenBank/DDBJ databases">
        <title>High recombination rates correlate with genetic variation in Cardiocondyla obscurior ants.</title>
        <authorList>
            <person name="Errbii M."/>
        </authorList>
    </citation>
    <scope>NUCLEOTIDE SEQUENCE [LARGE SCALE GENOMIC DNA]</scope>
    <source>
        <strain evidence="2">Alpha-2009</strain>
        <tissue evidence="2">Whole body</tissue>
    </source>
</reference>
<evidence type="ECO:0008006" key="4">
    <source>
        <dbReference type="Google" id="ProtNLM"/>
    </source>
</evidence>
<feature type="signal peptide" evidence="1">
    <location>
        <begin position="1"/>
        <end position="16"/>
    </location>
</feature>
<dbReference type="AlphaFoldDB" id="A0AAW2GT69"/>
<protein>
    <recommendedName>
        <fullName evidence="4">Secreted protein</fullName>
    </recommendedName>
</protein>
<gene>
    <name evidence="2" type="ORF">PUN28_002231</name>
</gene>
<evidence type="ECO:0000313" key="2">
    <source>
        <dbReference type="EMBL" id="KAL0130409.1"/>
    </source>
</evidence>
<comment type="caution">
    <text evidence="2">The sequence shown here is derived from an EMBL/GenBank/DDBJ whole genome shotgun (WGS) entry which is preliminary data.</text>
</comment>
<keyword evidence="1" id="KW-0732">Signal</keyword>
<keyword evidence="3" id="KW-1185">Reference proteome</keyword>
<name>A0AAW2GT69_9HYME</name>
<dbReference type="Proteomes" id="UP001430953">
    <property type="component" value="Unassembled WGS sequence"/>
</dbReference>
<dbReference type="EMBL" id="JADYXP020000002">
    <property type="protein sequence ID" value="KAL0130409.1"/>
    <property type="molecule type" value="Genomic_DNA"/>
</dbReference>
<evidence type="ECO:0000256" key="1">
    <source>
        <dbReference type="SAM" id="SignalP"/>
    </source>
</evidence>
<feature type="chain" id="PRO_5043912573" description="Secreted protein" evidence="1">
    <location>
        <begin position="17"/>
        <end position="99"/>
    </location>
</feature>
<organism evidence="2 3">
    <name type="scientific">Cardiocondyla obscurior</name>
    <dbReference type="NCBI Taxonomy" id="286306"/>
    <lineage>
        <taxon>Eukaryota</taxon>
        <taxon>Metazoa</taxon>
        <taxon>Ecdysozoa</taxon>
        <taxon>Arthropoda</taxon>
        <taxon>Hexapoda</taxon>
        <taxon>Insecta</taxon>
        <taxon>Pterygota</taxon>
        <taxon>Neoptera</taxon>
        <taxon>Endopterygota</taxon>
        <taxon>Hymenoptera</taxon>
        <taxon>Apocrita</taxon>
        <taxon>Aculeata</taxon>
        <taxon>Formicoidea</taxon>
        <taxon>Formicidae</taxon>
        <taxon>Myrmicinae</taxon>
        <taxon>Cardiocondyla</taxon>
    </lineage>
</organism>
<evidence type="ECO:0000313" key="3">
    <source>
        <dbReference type="Proteomes" id="UP001430953"/>
    </source>
</evidence>
<accession>A0AAW2GT69</accession>